<proteinExistence type="predicted"/>
<organism evidence="2 3">
    <name type="scientific">Erythrobacter neustonensis</name>
    <dbReference type="NCBI Taxonomy" id="1112"/>
    <lineage>
        <taxon>Bacteria</taxon>
        <taxon>Pseudomonadati</taxon>
        <taxon>Pseudomonadota</taxon>
        <taxon>Alphaproteobacteria</taxon>
        <taxon>Sphingomonadales</taxon>
        <taxon>Erythrobacteraceae</taxon>
        <taxon>Erythrobacter/Porphyrobacter group</taxon>
        <taxon>Erythrobacter</taxon>
    </lineage>
</organism>
<dbReference type="RefSeq" id="WP_068351486.1">
    <property type="nucleotide sequence ID" value="NZ_CP016033.1"/>
</dbReference>
<dbReference type="EMBL" id="CP016033">
    <property type="protein sequence ID" value="ANK13255.1"/>
    <property type="molecule type" value="Genomic_DNA"/>
</dbReference>
<reference evidence="2 3" key="1">
    <citation type="submission" date="2016-05" db="EMBL/GenBank/DDBJ databases">
        <title>Compelete Genome Sequence of Bacteriochlorophyll-Synthesizing Bacterium Porphyrobacter neustonensis DSM 9434.</title>
        <authorList>
            <person name="Shi X.-L."/>
            <person name="Wu Y.-H."/>
            <person name="Cheng H."/>
            <person name="Xu L."/>
            <person name="Zhang X.-Q."/>
            <person name="Wang C.-S."/>
            <person name="Xu X.-W."/>
        </authorList>
    </citation>
    <scope>NUCLEOTIDE SEQUENCE [LARGE SCALE GENOMIC DNA]</scope>
    <source>
        <strain evidence="2 3">DSM 9434</strain>
    </source>
</reference>
<sequence length="92" mass="9368">MSELDSSLRQLASLPVPAGLELIDDAIIAGFAAQRREASFGKRATFLAGAFALLLGLTTGGLVTGPPAQAQGIAPFASDNPLAPSNLLDVHP</sequence>
<evidence type="ECO:0000313" key="2">
    <source>
        <dbReference type="EMBL" id="ANK13255.1"/>
    </source>
</evidence>
<keyword evidence="1" id="KW-1133">Transmembrane helix</keyword>
<accession>A0A192D598</accession>
<keyword evidence="1" id="KW-0472">Membrane</keyword>
<feature type="transmembrane region" description="Helical" evidence="1">
    <location>
        <begin position="44"/>
        <end position="63"/>
    </location>
</feature>
<keyword evidence="1" id="KW-0812">Transmembrane</keyword>
<dbReference type="Proteomes" id="UP000078263">
    <property type="component" value="Chromosome"/>
</dbReference>
<dbReference type="OrthoDB" id="7392071at2"/>
<evidence type="ECO:0000313" key="3">
    <source>
        <dbReference type="Proteomes" id="UP000078263"/>
    </source>
</evidence>
<keyword evidence="3" id="KW-1185">Reference proteome</keyword>
<gene>
    <name evidence="2" type="ORF">A9D12_10215</name>
</gene>
<evidence type="ECO:0000256" key="1">
    <source>
        <dbReference type="SAM" id="Phobius"/>
    </source>
</evidence>
<dbReference type="KEGG" id="pns:A9D12_10215"/>
<protein>
    <submittedName>
        <fullName evidence="2">Uncharacterized protein</fullName>
    </submittedName>
</protein>
<dbReference type="STRING" id="1112.A9D12_10215"/>
<dbReference type="AlphaFoldDB" id="A0A192D598"/>
<name>A0A192D598_9SPHN</name>